<dbReference type="OrthoDB" id="9799970at2"/>
<dbReference type="InterPro" id="IPR000064">
    <property type="entry name" value="NLP_P60_dom"/>
</dbReference>
<name>A0A4Q1AK19_9BACT</name>
<feature type="domain" description="NlpC/P60" evidence="5">
    <location>
        <begin position="278"/>
        <end position="358"/>
    </location>
</feature>
<dbReference type="Pfam" id="PF00877">
    <property type="entry name" value="NLPC_P60"/>
    <property type="match status" value="1"/>
</dbReference>
<dbReference type="PROSITE" id="PS51257">
    <property type="entry name" value="PROKAR_LIPOPROTEIN"/>
    <property type="match status" value="1"/>
</dbReference>
<dbReference type="Gene3D" id="3.90.1720.10">
    <property type="entry name" value="endopeptidase domain like (from Nostoc punctiforme)"/>
    <property type="match status" value="1"/>
</dbReference>
<gene>
    <name evidence="8" type="ORF">CRV07_12045</name>
</gene>
<keyword evidence="9" id="KW-1185">Reference proteome</keyword>
<proteinExistence type="inferred from homology"/>
<dbReference type="InterPro" id="IPR027017">
    <property type="entry name" value="P60_peptidase_YkfC"/>
</dbReference>
<comment type="caution">
    <text evidence="8">The sequence shown here is derived from an EMBL/GenBank/DDBJ whole genome shotgun (WGS) entry which is preliminary data.</text>
</comment>
<dbReference type="Pfam" id="PF12912">
    <property type="entry name" value="N_NLPC_P60"/>
    <property type="match status" value="1"/>
</dbReference>
<dbReference type="Proteomes" id="UP000289758">
    <property type="component" value="Unassembled WGS sequence"/>
</dbReference>
<comment type="similarity">
    <text evidence="1">Belongs to the peptidase C40 family.</text>
</comment>
<evidence type="ECO:0000259" key="7">
    <source>
        <dbReference type="Pfam" id="PF12913"/>
    </source>
</evidence>
<keyword evidence="2" id="KW-0645">Protease</keyword>
<keyword evidence="3" id="KW-0378">Hydrolase</keyword>
<dbReference type="InterPro" id="IPR025606">
    <property type="entry name" value="NLPC/P60_N_dom"/>
</dbReference>
<evidence type="ECO:0008006" key="10">
    <source>
        <dbReference type="Google" id="ProtNLM"/>
    </source>
</evidence>
<evidence type="ECO:0000256" key="2">
    <source>
        <dbReference type="ARBA" id="ARBA00022670"/>
    </source>
</evidence>
<evidence type="ECO:0000259" key="5">
    <source>
        <dbReference type="Pfam" id="PF00877"/>
    </source>
</evidence>
<evidence type="ECO:0000256" key="3">
    <source>
        <dbReference type="ARBA" id="ARBA00022801"/>
    </source>
</evidence>
<protein>
    <recommendedName>
        <fullName evidence="10">Glycoside hydrolase</fullName>
    </recommendedName>
</protein>
<reference evidence="8 9" key="1">
    <citation type="submission" date="2017-10" db="EMBL/GenBank/DDBJ databases">
        <title>Genomics of the genus Arcobacter.</title>
        <authorList>
            <person name="Perez-Cataluna A."/>
            <person name="Figueras M.J."/>
        </authorList>
    </citation>
    <scope>NUCLEOTIDE SEQUENCE [LARGE SCALE GENOMIC DNA]</scope>
    <source>
        <strain evidence="8 9">CECT 8441</strain>
    </source>
</reference>
<feature type="domain" description="SH3b1" evidence="7">
    <location>
        <begin position="136"/>
        <end position="187"/>
    </location>
</feature>
<dbReference type="AlphaFoldDB" id="A0A4Q1AK19"/>
<feature type="domain" description="NLPC/P60 N-terminal" evidence="6">
    <location>
        <begin position="8"/>
        <end position="112"/>
    </location>
</feature>
<keyword evidence="4" id="KW-0788">Thiol protease</keyword>
<dbReference type="Pfam" id="PF12913">
    <property type="entry name" value="SH3_6"/>
    <property type="match status" value="1"/>
</dbReference>
<dbReference type="InterPro" id="IPR038765">
    <property type="entry name" value="Papain-like_cys_pep_sf"/>
</dbReference>
<evidence type="ECO:0000313" key="9">
    <source>
        <dbReference type="Proteomes" id="UP000289758"/>
    </source>
</evidence>
<organism evidence="8 9">
    <name type="scientific">Halarcobacter ebronensis</name>
    <dbReference type="NCBI Taxonomy" id="1462615"/>
    <lineage>
        <taxon>Bacteria</taxon>
        <taxon>Pseudomonadati</taxon>
        <taxon>Campylobacterota</taxon>
        <taxon>Epsilonproteobacteria</taxon>
        <taxon>Campylobacterales</taxon>
        <taxon>Arcobacteraceae</taxon>
        <taxon>Halarcobacter</taxon>
    </lineage>
</organism>
<sequence>MLKSTLLLIAVILLFSACSYKEVQIEDELNYSQSPKTYINNLQEITLDQNTLSKEFIKKFYSPWDLSSLKYPKDEAMWGETYAKREIFLENHRVAQKEWFKKLTDNSNFNQYNSVLKKAITTKNCDFRVMPTNSNFFYNPSVAGEGYPFDYNQNSRVKINTPVMVSHFSKDKAWAFVQANYVLGWVRVDNLYFVNEKEIEEFKNQELYVIKKEGYQSFDINLVEELKVGTFFPKVEDKFLVATNNGFKKVSLKEETITPFPLKFNSSNIVELLNEFIGEPYGWGGLNNHRDCSSFTQDFFTPFGLYLNRNSKAQTFGHKYLDVSKLNDKEKKEFIVKNGTPFLTLVYLSGHIMLYIGTFNNEPLVMHNMWGVRTWRSLFSQGRKVVGKTVITTLEPGIELESAKNSTILKRVKGIVLLNEKAQK</sequence>
<dbReference type="InterPro" id="IPR039439">
    <property type="entry name" value="SH3b1_dom"/>
</dbReference>
<evidence type="ECO:0000256" key="1">
    <source>
        <dbReference type="ARBA" id="ARBA00007074"/>
    </source>
</evidence>
<accession>A0A4Q1AK19</accession>
<evidence type="ECO:0000256" key="4">
    <source>
        <dbReference type="ARBA" id="ARBA00022807"/>
    </source>
</evidence>
<evidence type="ECO:0000259" key="6">
    <source>
        <dbReference type="Pfam" id="PF12912"/>
    </source>
</evidence>
<dbReference type="SUPFAM" id="SSF54001">
    <property type="entry name" value="Cysteine proteinases"/>
    <property type="match status" value="1"/>
</dbReference>
<dbReference type="EMBL" id="PDKK01000012">
    <property type="protein sequence ID" value="RXK03406.1"/>
    <property type="molecule type" value="Genomic_DNA"/>
</dbReference>
<dbReference type="PIRSF" id="PIRSF019015">
    <property type="entry name" value="P60_peptidase_YkfC"/>
    <property type="match status" value="1"/>
</dbReference>
<evidence type="ECO:0000313" key="8">
    <source>
        <dbReference type="EMBL" id="RXK03406.1"/>
    </source>
</evidence>
<dbReference type="GO" id="GO:0006508">
    <property type="term" value="P:proteolysis"/>
    <property type="evidence" value="ECO:0007669"/>
    <property type="project" value="UniProtKB-KW"/>
</dbReference>
<dbReference type="GO" id="GO:0008234">
    <property type="term" value="F:cysteine-type peptidase activity"/>
    <property type="evidence" value="ECO:0007669"/>
    <property type="project" value="UniProtKB-KW"/>
</dbReference>